<name>A0A1H5XEM8_9FIRM</name>
<dbReference type="InterPro" id="IPR050683">
    <property type="entry name" value="Bact_Polysacc_Export_ATP-bd"/>
</dbReference>
<protein>
    <submittedName>
        <fullName evidence="7">ABC-2 type transport system ATP-binding protein</fullName>
    </submittedName>
</protein>
<keyword evidence="8" id="KW-1185">Reference proteome</keyword>
<keyword evidence="2" id="KW-0813">Transport</keyword>
<dbReference type="SUPFAM" id="SSF52540">
    <property type="entry name" value="P-loop containing nucleoside triphosphate hydrolases"/>
    <property type="match status" value="1"/>
</dbReference>
<evidence type="ECO:0000313" key="7">
    <source>
        <dbReference type="EMBL" id="SEG09797.1"/>
    </source>
</evidence>
<dbReference type="PANTHER" id="PTHR46743:SF2">
    <property type="entry name" value="TEICHOIC ACIDS EXPORT ATP-BINDING PROTEIN TAGH"/>
    <property type="match status" value="1"/>
</dbReference>
<dbReference type="EMBL" id="FNUL01000028">
    <property type="protein sequence ID" value="SEG09797.1"/>
    <property type="molecule type" value="Genomic_DNA"/>
</dbReference>
<evidence type="ECO:0000256" key="2">
    <source>
        <dbReference type="ARBA" id="ARBA00022448"/>
    </source>
</evidence>
<dbReference type="InterPro" id="IPR003593">
    <property type="entry name" value="AAA+_ATPase"/>
</dbReference>
<dbReference type="Pfam" id="PF00005">
    <property type="entry name" value="ABC_tran"/>
    <property type="match status" value="1"/>
</dbReference>
<dbReference type="CDD" id="cd10147">
    <property type="entry name" value="Wzt_C-like"/>
    <property type="match status" value="1"/>
</dbReference>
<gene>
    <name evidence="7" type="ORF">SAMN05216537_1285</name>
</gene>
<evidence type="ECO:0000259" key="6">
    <source>
        <dbReference type="PROSITE" id="PS50893"/>
    </source>
</evidence>
<dbReference type="SMART" id="SM00382">
    <property type="entry name" value="AAA"/>
    <property type="match status" value="1"/>
</dbReference>
<dbReference type="GO" id="GO:0140359">
    <property type="term" value="F:ABC-type transporter activity"/>
    <property type="evidence" value="ECO:0007669"/>
    <property type="project" value="InterPro"/>
</dbReference>
<feature type="domain" description="ABC transporter" evidence="6">
    <location>
        <begin position="7"/>
        <end position="248"/>
    </location>
</feature>
<dbReference type="RefSeq" id="WP_103953601.1">
    <property type="nucleotide sequence ID" value="NZ_FNUL01000028.1"/>
</dbReference>
<dbReference type="PROSITE" id="PS50893">
    <property type="entry name" value="ABC_TRANSPORTER_2"/>
    <property type="match status" value="1"/>
</dbReference>
<evidence type="ECO:0000256" key="4">
    <source>
        <dbReference type="ARBA" id="ARBA00022840"/>
    </source>
</evidence>
<dbReference type="GO" id="GO:0016020">
    <property type="term" value="C:membrane"/>
    <property type="evidence" value="ECO:0007669"/>
    <property type="project" value="InterPro"/>
</dbReference>
<dbReference type="InterPro" id="IPR015860">
    <property type="entry name" value="ABC_transpr_TagH-like"/>
</dbReference>
<dbReference type="CDD" id="cd03220">
    <property type="entry name" value="ABC_KpsT_Wzt"/>
    <property type="match status" value="1"/>
</dbReference>
<sequence length="410" mass="46586">MDKENAIEVKNISKSFKVYYDKGNELKEKMLFWKRNRYENRVVLDNISFSVKKGEAVGLVGKNGCGKSTTLKMLTKIIYPDKGTIEMAGRVSSLLELGAGFHPDMSGRENIYTNAAIFGLTKKEIDERLDEIIEFSELGSFIDNPVRTYSSGMYMRLAFSVAINVNADILLIDEILAVGDANFQAKCFNKLREIKAQGTTIIIVSHALGQIEEICERSIWVRDGHIEEIGAPKDVHKDYLKAMEEERKEQEANERKQLIAAEEEQAKRLAWEKRHGSWEAKITDVKLLNKDGEETNKVFTYEDMTLEIPYEVTTPVNDVEVKIDIYRIDGLLVYRTSSVLSGLGLVELNKSDKLSIKFESVPFVTSEYYVNISFVKDEDKEIEVYKEACRFIVESSKGEGGVASMKNTWN</sequence>
<dbReference type="GO" id="GO:0005524">
    <property type="term" value="F:ATP binding"/>
    <property type="evidence" value="ECO:0007669"/>
    <property type="project" value="UniProtKB-KW"/>
</dbReference>
<evidence type="ECO:0000313" key="8">
    <source>
        <dbReference type="Proteomes" id="UP000236726"/>
    </source>
</evidence>
<organism evidence="7 8">
    <name type="scientific">Lachnospira multipara</name>
    <dbReference type="NCBI Taxonomy" id="28051"/>
    <lineage>
        <taxon>Bacteria</taxon>
        <taxon>Bacillati</taxon>
        <taxon>Bacillota</taxon>
        <taxon>Clostridia</taxon>
        <taxon>Lachnospirales</taxon>
        <taxon>Lachnospiraceae</taxon>
        <taxon>Lachnospira</taxon>
    </lineage>
</organism>
<keyword evidence="5" id="KW-0175">Coiled coil</keyword>
<dbReference type="STRING" id="1410661.GCA_000702205_01462"/>
<dbReference type="Pfam" id="PF14524">
    <property type="entry name" value="Wzt_C"/>
    <property type="match status" value="1"/>
</dbReference>
<dbReference type="Gene3D" id="2.70.50.60">
    <property type="entry name" value="abc- transporter (atp binding component) like domain"/>
    <property type="match status" value="1"/>
</dbReference>
<proteinExistence type="inferred from homology"/>
<evidence type="ECO:0000256" key="3">
    <source>
        <dbReference type="ARBA" id="ARBA00022741"/>
    </source>
</evidence>
<evidence type="ECO:0000256" key="5">
    <source>
        <dbReference type="SAM" id="Coils"/>
    </source>
</evidence>
<dbReference type="Gene3D" id="3.40.50.300">
    <property type="entry name" value="P-loop containing nucleotide triphosphate hydrolases"/>
    <property type="match status" value="1"/>
</dbReference>
<dbReference type="PANTHER" id="PTHR46743">
    <property type="entry name" value="TEICHOIC ACIDS EXPORT ATP-BINDING PROTEIN TAGH"/>
    <property type="match status" value="1"/>
</dbReference>
<dbReference type="AlphaFoldDB" id="A0A1H5XEM8"/>
<dbReference type="InterPro" id="IPR027417">
    <property type="entry name" value="P-loop_NTPase"/>
</dbReference>
<reference evidence="7 8" key="1">
    <citation type="submission" date="2016-10" db="EMBL/GenBank/DDBJ databases">
        <authorList>
            <person name="de Groot N.N."/>
        </authorList>
    </citation>
    <scope>NUCLEOTIDE SEQUENCE [LARGE SCALE GENOMIC DNA]</scope>
    <source>
        <strain evidence="7 8">D15d</strain>
    </source>
</reference>
<feature type="coiled-coil region" evidence="5">
    <location>
        <begin position="233"/>
        <end position="265"/>
    </location>
</feature>
<dbReference type="Proteomes" id="UP000236726">
    <property type="component" value="Unassembled WGS sequence"/>
</dbReference>
<evidence type="ECO:0000256" key="1">
    <source>
        <dbReference type="ARBA" id="ARBA00005417"/>
    </source>
</evidence>
<dbReference type="InterPro" id="IPR003439">
    <property type="entry name" value="ABC_transporter-like_ATP-bd"/>
</dbReference>
<keyword evidence="3" id="KW-0547">Nucleotide-binding</keyword>
<accession>A0A1H5XEM8</accession>
<keyword evidence="4 7" id="KW-0067">ATP-binding</keyword>
<comment type="similarity">
    <text evidence="1">Belongs to the ABC transporter superfamily.</text>
</comment>
<dbReference type="GO" id="GO:0016887">
    <property type="term" value="F:ATP hydrolysis activity"/>
    <property type="evidence" value="ECO:0007669"/>
    <property type="project" value="InterPro"/>
</dbReference>
<dbReference type="InterPro" id="IPR029439">
    <property type="entry name" value="Wzt_C"/>
</dbReference>